<keyword evidence="1" id="KW-0175">Coiled coil</keyword>
<comment type="caution">
    <text evidence="3">The sequence shown here is derived from an EMBL/GenBank/DDBJ whole genome shotgun (WGS) entry which is preliminary data.</text>
</comment>
<feature type="compositionally biased region" description="Polar residues" evidence="2">
    <location>
        <begin position="164"/>
        <end position="174"/>
    </location>
</feature>
<organism evidence="3 4">
    <name type="scientific">Tanacetum coccineum</name>
    <dbReference type="NCBI Taxonomy" id="301880"/>
    <lineage>
        <taxon>Eukaryota</taxon>
        <taxon>Viridiplantae</taxon>
        <taxon>Streptophyta</taxon>
        <taxon>Embryophyta</taxon>
        <taxon>Tracheophyta</taxon>
        <taxon>Spermatophyta</taxon>
        <taxon>Magnoliopsida</taxon>
        <taxon>eudicotyledons</taxon>
        <taxon>Gunneridae</taxon>
        <taxon>Pentapetalae</taxon>
        <taxon>asterids</taxon>
        <taxon>campanulids</taxon>
        <taxon>Asterales</taxon>
        <taxon>Asteraceae</taxon>
        <taxon>Asteroideae</taxon>
        <taxon>Anthemideae</taxon>
        <taxon>Anthemidinae</taxon>
        <taxon>Tanacetum</taxon>
    </lineage>
</organism>
<keyword evidence="4" id="KW-1185">Reference proteome</keyword>
<sequence length="174" mass="19943">MSETTERQEPKSFRWRFLERYEEDDEKAKHETCLMVHASGEVHSESSYFSDDNSPIDDTILDSEDNKLCKMSLKIITKNKNLKAIRNSLENEISELKEKLSKLERNKGVDLECTTCQTLKTDNEKLKEEAFKLTQFQKSTHSLNEMLSLKKPSGDKSGLGFNSIEASTNGIKKT</sequence>
<evidence type="ECO:0000313" key="3">
    <source>
        <dbReference type="EMBL" id="GJT17580.1"/>
    </source>
</evidence>
<proteinExistence type="predicted"/>
<protein>
    <submittedName>
        <fullName evidence="3">Uncharacterized protein</fullName>
    </submittedName>
</protein>
<feature type="region of interest" description="Disordered" evidence="2">
    <location>
        <begin position="148"/>
        <end position="174"/>
    </location>
</feature>
<reference evidence="3" key="2">
    <citation type="submission" date="2022-01" db="EMBL/GenBank/DDBJ databases">
        <authorList>
            <person name="Yamashiro T."/>
            <person name="Shiraishi A."/>
            <person name="Satake H."/>
            <person name="Nakayama K."/>
        </authorList>
    </citation>
    <scope>NUCLEOTIDE SEQUENCE</scope>
</reference>
<reference evidence="3" key="1">
    <citation type="journal article" date="2022" name="Int. J. Mol. Sci.">
        <title>Draft Genome of Tanacetum Coccineum: Genomic Comparison of Closely Related Tanacetum-Family Plants.</title>
        <authorList>
            <person name="Yamashiro T."/>
            <person name="Shiraishi A."/>
            <person name="Nakayama K."/>
            <person name="Satake H."/>
        </authorList>
    </citation>
    <scope>NUCLEOTIDE SEQUENCE</scope>
</reference>
<evidence type="ECO:0000313" key="4">
    <source>
        <dbReference type="Proteomes" id="UP001151760"/>
    </source>
</evidence>
<dbReference type="EMBL" id="BQNB010013570">
    <property type="protein sequence ID" value="GJT17580.1"/>
    <property type="molecule type" value="Genomic_DNA"/>
</dbReference>
<evidence type="ECO:0000256" key="1">
    <source>
        <dbReference type="SAM" id="Coils"/>
    </source>
</evidence>
<name>A0ABQ5BRW1_9ASTR</name>
<dbReference type="Proteomes" id="UP001151760">
    <property type="component" value="Unassembled WGS sequence"/>
</dbReference>
<accession>A0ABQ5BRW1</accession>
<evidence type="ECO:0000256" key="2">
    <source>
        <dbReference type="SAM" id="MobiDB-lite"/>
    </source>
</evidence>
<gene>
    <name evidence="3" type="ORF">Tco_0876286</name>
</gene>
<feature type="coiled-coil region" evidence="1">
    <location>
        <begin position="79"/>
        <end position="106"/>
    </location>
</feature>